<dbReference type="AlphaFoldDB" id="A0A3A5MEQ5"/>
<protein>
    <submittedName>
        <fullName evidence="1">Uncharacterized protein</fullName>
    </submittedName>
</protein>
<reference evidence="1 2" key="1">
    <citation type="submission" date="2018-09" db="EMBL/GenBank/DDBJ databases">
        <title>Novel species of Cryobacterium.</title>
        <authorList>
            <person name="Liu Q."/>
            <person name="Xin Y.-H."/>
        </authorList>
    </citation>
    <scope>NUCLEOTIDE SEQUENCE [LARGE SCALE GENOMIC DNA]</scope>
    <source>
        <strain evidence="1 2">Hh39</strain>
    </source>
</reference>
<evidence type="ECO:0000313" key="2">
    <source>
        <dbReference type="Proteomes" id="UP000272015"/>
    </source>
</evidence>
<sequence length="95" mass="10230">MMTAVSEKRATWRHWNLAAEAARQLAQLRIASASDREAVIGLVVDAAQVSYLQQFTSRKTIETSSKRSVEQAHALIANGLVTDAGLKSSSDALSS</sequence>
<keyword evidence="2" id="KW-1185">Reference proteome</keyword>
<comment type="caution">
    <text evidence="1">The sequence shown here is derived from an EMBL/GenBank/DDBJ whole genome shotgun (WGS) entry which is preliminary data.</text>
</comment>
<organism evidence="1 2">
    <name type="scientific">Cryobacterium melibiosiphilum</name>
    <dbReference type="NCBI Taxonomy" id="995039"/>
    <lineage>
        <taxon>Bacteria</taxon>
        <taxon>Bacillati</taxon>
        <taxon>Actinomycetota</taxon>
        <taxon>Actinomycetes</taxon>
        <taxon>Micrococcales</taxon>
        <taxon>Microbacteriaceae</taxon>
        <taxon>Cryobacterium</taxon>
    </lineage>
</organism>
<proteinExistence type="predicted"/>
<accession>A0A3A5MEQ5</accession>
<dbReference type="EMBL" id="QZVS01000091">
    <property type="protein sequence ID" value="RJT87251.1"/>
    <property type="molecule type" value="Genomic_DNA"/>
</dbReference>
<gene>
    <name evidence="1" type="ORF">D6T64_16030</name>
</gene>
<evidence type="ECO:0000313" key="1">
    <source>
        <dbReference type="EMBL" id="RJT87251.1"/>
    </source>
</evidence>
<name>A0A3A5MEQ5_9MICO</name>
<dbReference type="Proteomes" id="UP000272015">
    <property type="component" value="Unassembled WGS sequence"/>
</dbReference>